<keyword evidence="1" id="KW-0472">Membrane</keyword>
<feature type="transmembrane region" description="Helical" evidence="1">
    <location>
        <begin position="6"/>
        <end position="33"/>
    </location>
</feature>
<feature type="transmembrane region" description="Helical" evidence="1">
    <location>
        <begin position="40"/>
        <end position="61"/>
    </location>
</feature>
<protein>
    <submittedName>
        <fullName evidence="2">Uncharacterized protein</fullName>
    </submittedName>
</protein>
<evidence type="ECO:0000313" key="3">
    <source>
        <dbReference type="Proteomes" id="UP000597338"/>
    </source>
</evidence>
<organism evidence="2 3">
    <name type="scientific">Parapedobacter defluvii</name>
    <dbReference type="NCBI Taxonomy" id="2045106"/>
    <lineage>
        <taxon>Bacteria</taxon>
        <taxon>Pseudomonadati</taxon>
        <taxon>Bacteroidota</taxon>
        <taxon>Sphingobacteriia</taxon>
        <taxon>Sphingobacteriales</taxon>
        <taxon>Sphingobacteriaceae</taxon>
        <taxon>Parapedobacter</taxon>
    </lineage>
</organism>
<evidence type="ECO:0000256" key="1">
    <source>
        <dbReference type="SAM" id="Phobius"/>
    </source>
</evidence>
<keyword evidence="3" id="KW-1185">Reference proteome</keyword>
<dbReference type="EMBL" id="BMIK01000006">
    <property type="protein sequence ID" value="GGC28994.1"/>
    <property type="molecule type" value="Genomic_DNA"/>
</dbReference>
<accession>A0ABQ1LTZ6</accession>
<feature type="transmembrane region" description="Helical" evidence="1">
    <location>
        <begin position="87"/>
        <end position="111"/>
    </location>
</feature>
<reference evidence="3" key="1">
    <citation type="journal article" date="2019" name="Int. J. Syst. Evol. Microbiol.">
        <title>The Global Catalogue of Microorganisms (GCM) 10K type strain sequencing project: providing services to taxonomists for standard genome sequencing and annotation.</title>
        <authorList>
            <consortium name="The Broad Institute Genomics Platform"/>
            <consortium name="The Broad Institute Genome Sequencing Center for Infectious Disease"/>
            <person name="Wu L."/>
            <person name="Ma J."/>
        </authorList>
    </citation>
    <scope>NUCLEOTIDE SEQUENCE [LARGE SCALE GENOMIC DNA]</scope>
    <source>
        <strain evidence="3">CGMCC 1.15342</strain>
    </source>
</reference>
<name>A0ABQ1LTZ6_9SPHI</name>
<proteinExistence type="predicted"/>
<dbReference type="Proteomes" id="UP000597338">
    <property type="component" value="Unassembled WGS sequence"/>
</dbReference>
<gene>
    <name evidence="2" type="ORF">GCM10011386_21270</name>
</gene>
<keyword evidence="1" id="KW-1133">Transmembrane helix</keyword>
<keyword evidence="1" id="KW-0812">Transmembrane</keyword>
<comment type="caution">
    <text evidence="2">The sequence shown here is derived from an EMBL/GenBank/DDBJ whole genome shotgun (WGS) entry which is preliminary data.</text>
</comment>
<evidence type="ECO:0000313" key="2">
    <source>
        <dbReference type="EMBL" id="GGC28994.1"/>
    </source>
</evidence>
<sequence>MLYTLILLLGGVSSYFGPWWTIAPVCFVSCFFLPRKPVPAFWTSAFASATLWIGYSIYLHLGAQTDLTSRVAGIFTAGLPALADVPAIALVSIIAACVAGLIGGFSGLAGVKISQLTRPPRG</sequence>
<dbReference type="RefSeq" id="WP_188750430.1">
    <property type="nucleotide sequence ID" value="NZ_BMIK01000006.1"/>
</dbReference>